<dbReference type="Proteomes" id="UP000233458">
    <property type="component" value="Chromosome"/>
</dbReference>
<sequence length="68" mass="7446">MSGCWSVLFFRHALGNGAVKRQSQYGDCGQRFAGVKHNHESKAALIWFGLLALIQNLPVNCRGPFGLA</sequence>
<organism evidence="1 2">
    <name type="scientific">Thalassospira marina</name>
    <dbReference type="NCBI Taxonomy" id="2048283"/>
    <lineage>
        <taxon>Bacteria</taxon>
        <taxon>Pseudomonadati</taxon>
        <taxon>Pseudomonadota</taxon>
        <taxon>Alphaproteobacteria</taxon>
        <taxon>Rhodospirillales</taxon>
        <taxon>Thalassospiraceae</taxon>
        <taxon>Thalassospira</taxon>
    </lineage>
</organism>
<accession>A0ABM6Q614</accession>
<protein>
    <recommendedName>
        <fullName evidence="3">Transposase</fullName>
    </recommendedName>
</protein>
<evidence type="ECO:0000313" key="2">
    <source>
        <dbReference type="Proteomes" id="UP000233458"/>
    </source>
</evidence>
<evidence type="ECO:0008006" key="3">
    <source>
        <dbReference type="Google" id="ProtNLM"/>
    </source>
</evidence>
<proteinExistence type="predicted"/>
<gene>
    <name evidence="1" type="ORF">CSC3H3_03465</name>
</gene>
<evidence type="ECO:0000313" key="1">
    <source>
        <dbReference type="EMBL" id="AUG51879.1"/>
    </source>
</evidence>
<reference evidence="1 2" key="1">
    <citation type="submission" date="2017-10" db="EMBL/GenBank/DDBJ databases">
        <title>Biodiversity and function of Thalassospira species in the particle-attached aromatic-hydrocarbon-degrading consortia from the surface seawater of the China South Sea.</title>
        <authorList>
            <person name="Dong C."/>
            <person name="Liu R."/>
            <person name="Shao Z."/>
        </authorList>
    </citation>
    <scope>NUCLEOTIDE SEQUENCE [LARGE SCALE GENOMIC DNA]</scope>
    <source>
        <strain evidence="1 2">CSC3H3</strain>
    </source>
</reference>
<keyword evidence="2" id="KW-1185">Reference proteome</keyword>
<dbReference type="EMBL" id="CP024199">
    <property type="protein sequence ID" value="AUG51879.1"/>
    <property type="molecule type" value="Genomic_DNA"/>
</dbReference>
<name>A0ABM6Q614_9PROT</name>